<name>A0ACC6IHC3_9ACTN</name>
<keyword evidence="2" id="KW-1185">Reference proteome</keyword>
<gene>
    <name evidence="1" type="ORF">QE364_001776</name>
</gene>
<evidence type="ECO:0000313" key="1">
    <source>
        <dbReference type="EMBL" id="MDR6210069.1"/>
    </source>
</evidence>
<reference evidence="1" key="1">
    <citation type="submission" date="2023-08" db="EMBL/GenBank/DDBJ databases">
        <title>Functional and genomic diversity of the sorghum phyllosphere microbiome.</title>
        <authorList>
            <person name="Shade A."/>
        </authorList>
    </citation>
    <scope>NUCLEOTIDE SEQUENCE</scope>
    <source>
        <strain evidence="1">SORGH_AS_0885</strain>
    </source>
</reference>
<comment type="caution">
    <text evidence="1">The sequence shown here is derived from an EMBL/GenBank/DDBJ whole genome shotgun (WGS) entry which is preliminary data.</text>
</comment>
<organism evidence="1 2">
    <name type="scientific">Nocardioides zeae</name>
    <dbReference type="NCBI Taxonomy" id="1457234"/>
    <lineage>
        <taxon>Bacteria</taxon>
        <taxon>Bacillati</taxon>
        <taxon>Actinomycetota</taxon>
        <taxon>Actinomycetes</taxon>
        <taxon>Propionibacteriales</taxon>
        <taxon>Nocardioidaceae</taxon>
        <taxon>Nocardioides</taxon>
    </lineage>
</organism>
<sequence>MSGPPPQVPRPLLAVATVVLLTTVALAVHGAWTTGVSWDETYHVGRMRSFLEHGWYLLEGDLDGDRPGAWEDQAYVYAPVTALLMHAAVVLAGLEGPREVVATGDAYAVRHLVVVTIGLVGTLAVAATARVLLRSWGWAVVAAAVLGAIPMWTGHTMFNVKDVPVATGCTLVTAGLVVLLTRRPGGPRSAAYVAGAALVVLLGWVLAMGTRPGIWPTLVASHVVAAALLHPRLRAGTPAVRAAGSLVALVPVAGWLVLLAVYPAVFATPLTTLRESALSSSRFDERSGQWFYVPALLVGEVPLVLLGLVLVGSVLALRRVVGEVRVPSVGTAATAWLLVGVQAWTLPLLAVVRESNLYNGLRQLLFMVPAMALLATLAVAAIAGVVVRWRARSVGGAPVLLLGVVALGLLGPTLDQVRLHPYGYAFATLPSYAVAEAADTDYWRTSARELAPSVPAGWVTCSPALDGERRSLRRSLDGDEDCARDLIGPLSAWADVRGTDPVAAAPLRPTEFWAMTAGPRRPGTNCVEVARVDRPGPLPGIGTLLGLPARDVMSRLARCELVLPAHDGGVLTFGPGGDGGELELGGWTAHATAAGIRLTGDRGEVGFTTAGSWAAGAELRVGLVAPVGPDAVRVRVNGTEVALRGSGTRLTAAVPADVLAAYGGGRVVIALERVAGDAPRLLTLELADAAGSRAGEGNG</sequence>
<dbReference type="EMBL" id="JAVIZJ010000004">
    <property type="protein sequence ID" value="MDR6210069.1"/>
    <property type="molecule type" value="Genomic_DNA"/>
</dbReference>
<protein>
    <submittedName>
        <fullName evidence="1">Uncharacterized protein</fullName>
    </submittedName>
</protein>
<dbReference type="Proteomes" id="UP001261666">
    <property type="component" value="Unassembled WGS sequence"/>
</dbReference>
<proteinExistence type="predicted"/>
<accession>A0ACC6IHC3</accession>
<evidence type="ECO:0000313" key="2">
    <source>
        <dbReference type="Proteomes" id="UP001261666"/>
    </source>
</evidence>